<dbReference type="HOGENOM" id="CLU_069356_40_3_5"/>
<protein>
    <submittedName>
        <fullName evidence="6">Transcriptional regulator, TetR family</fullName>
    </submittedName>
</protein>
<dbReference type="EMBL" id="FQ311868">
    <property type="protein sequence ID" value="CBS86773.1"/>
    <property type="molecule type" value="Genomic_DNA"/>
</dbReference>
<dbReference type="SUPFAM" id="SSF46689">
    <property type="entry name" value="Homeodomain-like"/>
    <property type="match status" value="1"/>
</dbReference>
<evidence type="ECO:0000259" key="5">
    <source>
        <dbReference type="PROSITE" id="PS50977"/>
    </source>
</evidence>
<dbReference type="InterPro" id="IPR050109">
    <property type="entry name" value="HTH-type_TetR-like_transc_reg"/>
</dbReference>
<dbReference type="InterPro" id="IPR001647">
    <property type="entry name" value="HTH_TetR"/>
</dbReference>
<sequence>MVRPRNDERIDIEHRAVEVATRLLTERGAEQVSLRDIAEEAGCRPPALYRYFPNKDAILLAVHDEGFRRLYAHKAEAVAAAGSDAFERLRMGGLAYVRFGLQNPNLYELMFMERGPFNRMTELPDRDDVAGRALQLLTDSIVGCQKAGYLEGVDPLAAAFTFWSVVHGAVSLALRRRSPFRSIDPEQAVAQAVEITMRMVAATSR</sequence>
<keyword evidence="7" id="KW-1185">Reference proteome</keyword>
<dbReference type="PROSITE" id="PS50977">
    <property type="entry name" value="HTH_TETR_2"/>
    <property type="match status" value="1"/>
</dbReference>
<proteinExistence type="predicted"/>
<dbReference type="InterPro" id="IPR025996">
    <property type="entry name" value="MT1864/Rv1816-like_C"/>
</dbReference>
<dbReference type="GO" id="GO:0003700">
    <property type="term" value="F:DNA-binding transcription factor activity"/>
    <property type="evidence" value="ECO:0007669"/>
    <property type="project" value="TreeGrafter"/>
</dbReference>
<feature type="DNA-binding region" description="H-T-H motif" evidence="4">
    <location>
        <begin position="33"/>
        <end position="52"/>
    </location>
</feature>
<dbReference type="GO" id="GO:0000976">
    <property type="term" value="F:transcription cis-regulatory region binding"/>
    <property type="evidence" value="ECO:0007669"/>
    <property type="project" value="TreeGrafter"/>
</dbReference>
<dbReference type="AlphaFoldDB" id="G7Z797"/>
<dbReference type="PANTHER" id="PTHR30055:SF234">
    <property type="entry name" value="HTH-TYPE TRANSCRIPTIONAL REGULATOR BETI"/>
    <property type="match status" value="1"/>
</dbReference>
<keyword evidence="3" id="KW-0804">Transcription</keyword>
<evidence type="ECO:0000256" key="2">
    <source>
        <dbReference type="ARBA" id="ARBA00023125"/>
    </source>
</evidence>
<dbReference type="SUPFAM" id="SSF48498">
    <property type="entry name" value="Tetracyclin repressor-like, C-terminal domain"/>
    <property type="match status" value="1"/>
</dbReference>
<dbReference type="Proteomes" id="UP000005667">
    <property type="component" value="Chromosome"/>
</dbReference>
<keyword evidence="1" id="KW-0805">Transcription regulation</keyword>
<keyword evidence="2 4" id="KW-0238">DNA-binding</keyword>
<dbReference type="InterPro" id="IPR009057">
    <property type="entry name" value="Homeodomain-like_sf"/>
</dbReference>
<dbReference type="InterPro" id="IPR036271">
    <property type="entry name" value="Tet_transcr_reg_TetR-rel_C_sf"/>
</dbReference>
<dbReference type="Pfam" id="PF13305">
    <property type="entry name" value="TetR_C_33"/>
    <property type="match status" value="1"/>
</dbReference>
<dbReference type="OrthoDB" id="9808189at2"/>
<feature type="domain" description="HTH tetR-type" evidence="5">
    <location>
        <begin position="10"/>
        <end position="70"/>
    </location>
</feature>
<dbReference type="Pfam" id="PF00440">
    <property type="entry name" value="TetR_N"/>
    <property type="match status" value="1"/>
</dbReference>
<gene>
    <name evidence="6" type="ordered locus">AZOLI_1472</name>
</gene>
<evidence type="ECO:0000256" key="4">
    <source>
        <dbReference type="PROSITE-ProRule" id="PRU00335"/>
    </source>
</evidence>
<dbReference type="STRING" id="862719.AZOLI_1472"/>
<evidence type="ECO:0000313" key="6">
    <source>
        <dbReference type="EMBL" id="CBS86773.1"/>
    </source>
</evidence>
<dbReference type="Gene3D" id="1.10.357.10">
    <property type="entry name" value="Tetracycline Repressor, domain 2"/>
    <property type="match status" value="1"/>
</dbReference>
<organism evidence="6 7">
    <name type="scientific">Azospirillum lipoferum (strain 4B)</name>
    <dbReference type="NCBI Taxonomy" id="862719"/>
    <lineage>
        <taxon>Bacteria</taxon>
        <taxon>Pseudomonadati</taxon>
        <taxon>Pseudomonadota</taxon>
        <taxon>Alphaproteobacteria</taxon>
        <taxon>Rhodospirillales</taxon>
        <taxon>Azospirillaceae</taxon>
        <taxon>Azospirillum</taxon>
    </lineage>
</organism>
<reference evidence="7" key="1">
    <citation type="journal article" date="2011" name="PLoS Genet.">
        <title>Azospirillum genomes reveal transition of bacteria from aquatic to terrestrial environments.</title>
        <authorList>
            <person name="Wisniewski-Dye F."/>
            <person name="Borziak K."/>
            <person name="Khalsa-Moyers G."/>
            <person name="Alexandre G."/>
            <person name="Sukharnikov L.O."/>
            <person name="Wuichet K."/>
            <person name="Hurst G.B."/>
            <person name="McDonald W.H."/>
            <person name="Robertson J.S."/>
            <person name="Barbe V."/>
            <person name="Calteau A."/>
            <person name="Rouy Z."/>
            <person name="Mangenot S."/>
            <person name="Prigent-Combaret C."/>
            <person name="Normand P."/>
            <person name="Boyer M."/>
            <person name="Siguier P."/>
            <person name="Dessaux Y."/>
            <person name="Elmerich C."/>
            <person name="Condemine G."/>
            <person name="Krishnen G."/>
            <person name="Kennedy I."/>
            <person name="Paterson A.H."/>
            <person name="Gonzalez V."/>
            <person name="Mavingui P."/>
            <person name="Zhulin I.B."/>
        </authorList>
    </citation>
    <scope>NUCLEOTIDE SEQUENCE [LARGE SCALE GENOMIC DNA]</scope>
    <source>
        <strain evidence="7">4B</strain>
    </source>
</reference>
<name>G7Z797_AZOL4</name>
<dbReference type="PANTHER" id="PTHR30055">
    <property type="entry name" value="HTH-TYPE TRANSCRIPTIONAL REGULATOR RUTR"/>
    <property type="match status" value="1"/>
</dbReference>
<dbReference type="KEGG" id="ali:AZOLI_1472"/>
<evidence type="ECO:0000256" key="3">
    <source>
        <dbReference type="ARBA" id="ARBA00023163"/>
    </source>
</evidence>
<evidence type="ECO:0000256" key="1">
    <source>
        <dbReference type="ARBA" id="ARBA00023015"/>
    </source>
</evidence>
<evidence type="ECO:0000313" key="7">
    <source>
        <dbReference type="Proteomes" id="UP000005667"/>
    </source>
</evidence>
<dbReference type="PRINTS" id="PR00455">
    <property type="entry name" value="HTHTETR"/>
</dbReference>
<accession>G7Z797</accession>
<dbReference type="RefSeq" id="WP_014247790.1">
    <property type="nucleotide sequence ID" value="NC_016622.1"/>
</dbReference>